<gene>
    <name evidence="4" type="primary">DSCC1</name>
    <name evidence="4" type="ORF">CEXT_533651</name>
</gene>
<dbReference type="Proteomes" id="UP001054945">
    <property type="component" value="Unassembled WGS sequence"/>
</dbReference>
<evidence type="ECO:0000256" key="3">
    <source>
        <dbReference type="ARBA" id="ARBA00022705"/>
    </source>
</evidence>
<dbReference type="GO" id="GO:0000785">
    <property type="term" value="C:chromatin"/>
    <property type="evidence" value="ECO:0007669"/>
    <property type="project" value="TreeGrafter"/>
</dbReference>
<comment type="similarity">
    <text evidence="1">Belongs to the DCC1 family.</text>
</comment>
<proteinExistence type="inferred from homology"/>
<evidence type="ECO:0000313" key="4">
    <source>
        <dbReference type="EMBL" id="GIX86805.1"/>
    </source>
</evidence>
<evidence type="ECO:0000256" key="2">
    <source>
        <dbReference type="ARBA" id="ARBA00017682"/>
    </source>
</evidence>
<dbReference type="AlphaFoldDB" id="A0AAV4NR63"/>
<dbReference type="Pfam" id="PF09724">
    <property type="entry name" value="Dcc1"/>
    <property type="match status" value="1"/>
</dbReference>
<keyword evidence="5" id="KW-1185">Reference proteome</keyword>
<dbReference type="GO" id="GO:0000775">
    <property type="term" value="C:chromosome, centromeric region"/>
    <property type="evidence" value="ECO:0007669"/>
    <property type="project" value="TreeGrafter"/>
</dbReference>
<reference evidence="4 5" key="1">
    <citation type="submission" date="2021-06" db="EMBL/GenBank/DDBJ databases">
        <title>Caerostris extrusa draft genome.</title>
        <authorList>
            <person name="Kono N."/>
            <person name="Arakawa K."/>
        </authorList>
    </citation>
    <scope>NUCLEOTIDE SEQUENCE [LARGE SCALE GENOMIC DNA]</scope>
</reference>
<dbReference type="PANTHER" id="PTHR13395:SF6">
    <property type="entry name" value="SISTER CHROMATID COHESION PROTEIN DCC1"/>
    <property type="match status" value="1"/>
</dbReference>
<protein>
    <recommendedName>
        <fullName evidence="2">Sister chromatid cohesion protein DCC1</fullName>
    </recommendedName>
</protein>
<sequence length="386" mass="44625">MDDSDDLSYAKKKINLCRLEESEVSPVIQTLTLQEELEDICLLQLNSEVIATIAEGQVLTIRGEAEDSAVICTKNSTFELKEAETSNSLLLLPDMFWPEDCKNGEMKVVPQTVSGIFHNYYELRAFKPSFKKLRSLLSRCPYQGKEYEDSNDHEKYTFEMLLDTIQASEEELKAEIVRMQACIIDGYVRVLDFDYKFNVFSSILNVIESRSMPLNKVLKEPIIEALEDLEPKDIVDQCFSWFSEDNDAADENGCKLYSLKEDPVCKLYAEVLLRSSGKFHLQNFLESWQTSVPEGMKCDLKQLLGLALTDRTSRPEVIFHFPSENLPENVKERFEFLFKIKPKWEFDEIVPYLEDRTYAGNDVKALLIKFTRESTKDGKKMYSSKW</sequence>
<evidence type="ECO:0000256" key="1">
    <source>
        <dbReference type="ARBA" id="ARBA00007017"/>
    </source>
</evidence>
<dbReference type="GO" id="GO:0031390">
    <property type="term" value="C:Ctf18 RFC-like complex"/>
    <property type="evidence" value="ECO:0007669"/>
    <property type="project" value="InterPro"/>
</dbReference>
<comment type="caution">
    <text evidence="4">The sequence shown here is derived from an EMBL/GenBank/DDBJ whole genome shotgun (WGS) entry which is preliminary data.</text>
</comment>
<dbReference type="EMBL" id="BPLR01003619">
    <property type="protein sequence ID" value="GIX86805.1"/>
    <property type="molecule type" value="Genomic_DNA"/>
</dbReference>
<keyword evidence="3" id="KW-0235">DNA replication</keyword>
<evidence type="ECO:0000313" key="5">
    <source>
        <dbReference type="Proteomes" id="UP001054945"/>
    </source>
</evidence>
<dbReference type="GO" id="GO:0006260">
    <property type="term" value="P:DNA replication"/>
    <property type="evidence" value="ECO:0007669"/>
    <property type="project" value="UniProtKB-KW"/>
</dbReference>
<name>A0AAV4NR63_CAEEX</name>
<dbReference type="PANTHER" id="PTHR13395">
    <property type="entry name" value="SISTER CHROMATID COHESION PROTEIN DCC1-RELATED"/>
    <property type="match status" value="1"/>
</dbReference>
<dbReference type="GO" id="GO:0034088">
    <property type="term" value="P:maintenance of mitotic sister chromatid cohesion"/>
    <property type="evidence" value="ECO:0007669"/>
    <property type="project" value="TreeGrafter"/>
</dbReference>
<dbReference type="InterPro" id="IPR019128">
    <property type="entry name" value="Dcc1"/>
</dbReference>
<accession>A0AAV4NR63</accession>
<organism evidence="4 5">
    <name type="scientific">Caerostris extrusa</name>
    <name type="common">Bark spider</name>
    <name type="synonym">Caerostris bankana</name>
    <dbReference type="NCBI Taxonomy" id="172846"/>
    <lineage>
        <taxon>Eukaryota</taxon>
        <taxon>Metazoa</taxon>
        <taxon>Ecdysozoa</taxon>
        <taxon>Arthropoda</taxon>
        <taxon>Chelicerata</taxon>
        <taxon>Arachnida</taxon>
        <taxon>Araneae</taxon>
        <taxon>Araneomorphae</taxon>
        <taxon>Entelegynae</taxon>
        <taxon>Araneoidea</taxon>
        <taxon>Araneidae</taxon>
        <taxon>Caerostris</taxon>
    </lineage>
</organism>